<name>K6YYA5_9ALTE</name>
<proteinExistence type="predicted"/>
<evidence type="ECO:0000313" key="2">
    <source>
        <dbReference type="Proteomes" id="UP000006251"/>
    </source>
</evidence>
<protein>
    <submittedName>
        <fullName evidence="1">Uncharacterized protein</fullName>
    </submittedName>
</protein>
<accession>K6YYA5</accession>
<comment type="caution">
    <text evidence="1">The sequence shown here is derived from an EMBL/GenBank/DDBJ whole genome shotgun (WGS) entry which is preliminary data.</text>
</comment>
<gene>
    <name evidence="1" type="ORF">GPAL_2075</name>
</gene>
<evidence type="ECO:0000313" key="1">
    <source>
        <dbReference type="EMBL" id="GAC28936.1"/>
    </source>
</evidence>
<keyword evidence="2" id="KW-1185">Reference proteome</keyword>
<dbReference type="EMBL" id="BAEQ01000036">
    <property type="protein sequence ID" value="GAC28936.1"/>
    <property type="molecule type" value="Genomic_DNA"/>
</dbReference>
<reference evidence="2" key="1">
    <citation type="journal article" date="2014" name="Environ. Microbiol.">
        <title>Comparative genomics of the marine bacterial genus Glaciecola reveals the high degree of genomic diversity and genomic characteristic for cold adaptation.</title>
        <authorList>
            <person name="Qin Q.L."/>
            <person name="Xie B.B."/>
            <person name="Yu Y."/>
            <person name="Shu Y.L."/>
            <person name="Rong J.C."/>
            <person name="Zhang Y.J."/>
            <person name="Zhao D.L."/>
            <person name="Chen X.L."/>
            <person name="Zhang X.Y."/>
            <person name="Chen B."/>
            <person name="Zhou B.C."/>
            <person name="Zhang Y.Z."/>
        </authorList>
    </citation>
    <scope>NUCLEOTIDE SEQUENCE [LARGE SCALE GENOMIC DNA]</scope>
    <source>
        <strain evidence="2">ACAM 615</strain>
    </source>
</reference>
<organism evidence="1 2">
    <name type="scientific">Brumicola pallidula DSM 14239 = ACAM 615</name>
    <dbReference type="NCBI Taxonomy" id="1121922"/>
    <lineage>
        <taxon>Bacteria</taxon>
        <taxon>Pseudomonadati</taxon>
        <taxon>Pseudomonadota</taxon>
        <taxon>Gammaproteobacteria</taxon>
        <taxon>Alteromonadales</taxon>
        <taxon>Alteromonadaceae</taxon>
        <taxon>Brumicola</taxon>
    </lineage>
</organism>
<dbReference type="AlphaFoldDB" id="K6YYA5"/>
<sequence>MPLTFNVFGQYEISRAEQELFIRKLAEQGVSTHSFMVNNVAHDVVNRISVKGNLAAHKKAVVFVFNKRAT</sequence>
<dbReference type="Proteomes" id="UP000006251">
    <property type="component" value="Unassembled WGS sequence"/>
</dbReference>